<dbReference type="PROSITE" id="PS51257">
    <property type="entry name" value="PROKAR_LIPOPROTEIN"/>
    <property type="match status" value="1"/>
</dbReference>
<dbReference type="Proteomes" id="UP000682005">
    <property type="component" value="Chromosome 2"/>
</dbReference>
<keyword evidence="3" id="KW-1185">Reference proteome</keyword>
<dbReference type="EMBL" id="CP072369">
    <property type="protein sequence ID" value="QUB85478.1"/>
    <property type="molecule type" value="Genomic_DNA"/>
</dbReference>
<feature type="signal peptide" evidence="1">
    <location>
        <begin position="1"/>
        <end position="22"/>
    </location>
</feature>
<evidence type="ECO:0000313" key="3">
    <source>
        <dbReference type="Proteomes" id="UP000682005"/>
    </source>
</evidence>
<organism evidence="2 3">
    <name type="scientific">Prevotella fusca JCM 17724</name>
    <dbReference type="NCBI Taxonomy" id="1236517"/>
    <lineage>
        <taxon>Bacteria</taxon>
        <taxon>Pseudomonadati</taxon>
        <taxon>Bacteroidota</taxon>
        <taxon>Bacteroidia</taxon>
        <taxon>Bacteroidales</taxon>
        <taxon>Prevotellaceae</taxon>
        <taxon>Prevotella</taxon>
    </lineage>
</organism>
<reference evidence="2 3" key="1">
    <citation type="submission" date="2021-03" db="EMBL/GenBank/DDBJ databases">
        <title>Human Oral Microbial Genomes.</title>
        <authorList>
            <person name="Johnston C.D."/>
            <person name="Chen T."/>
            <person name="Dewhirst F.E."/>
        </authorList>
    </citation>
    <scope>NUCLEOTIDE SEQUENCE [LARGE SCALE GENOMIC DNA]</scope>
    <source>
        <strain evidence="2 3">W1435</strain>
    </source>
</reference>
<accession>A0ABX7XV03</accession>
<proteinExistence type="predicted"/>
<feature type="chain" id="PRO_5045541181" evidence="1">
    <location>
        <begin position="23"/>
        <end position="139"/>
    </location>
</feature>
<sequence length="139" mass="15685">MCRFKKSSLAALLLFFLTAVFSCSIQEEEGRWAPMKWTSDRPGDPRKITAPAEGGTYKLVCINYGGPWISNVTTADTTIYSGSKDQDFRHIKYDWYDVSVKENTFNITLQPNATGKERKLSIVVTAGDIFDYIEIIQGK</sequence>
<dbReference type="RefSeq" id="WP_208595994.1">
    <property type="nucleotide sequence ID" value="NZ_CP012075.1"/>
</dbReference>
<gene>
    <name evidence="2" type="ORF">J5A51_04190</name>
</gene>
<keyword evidence="1" id="KW-0732">Signal</keyword>
<evidence type="ECO:0000256" key="1">
    <source>
        <dbReference type="SAM" id="SignalP"/>
    </source>
</evidence>
<name>A0ABX7XV03_9BACT</name>
<evidence type="ECO:0000313" key="2">
    <source>
        <dbReference type="EMBL" id="QUB85478.1"/>
    </source>
</evidence>
<protein>
    <submittedName>
        <fullName evidence="2">BACON domain-containing protein</fullName>
    </submittedName>
</protein>